<dbReference type="PaxDb" id="79929-MTBMA_c08630"/>
<keyword evidence="2" id="KW-1185">Reference proteome</keyword>
<proteinExistence type="predicted"/>
<dbReference type="InterPro" id="IPR008969">
    <property type="entry name" value="CarboxyPept-like_regulatory"/>
</dbReference>
<evidence type="ECO:0000313" key="1">
    <source>
        <dbReference type="EMBL" id="ADL58458.1"/>
    </source>
</evidence>
<evidence type="ECO:0008006" key="3">
    <source>
        <dbReference type="Google" id="ProtNLM"/>
    </source>
</evidence>
<dbReference type="Proteomes" id="UP000000345">
    <property type="component" value="Chromosome"/>
</dbReference>
<name>D9PW60_METTM</name>
<accession>D9PW60</accession>
<dbReference type="HOGENOM" id="CLU_968434_0_0_2"/>
<dbReference type="SUPFAM" id="SSF49464">
    <property type="entry name" value="Carboxypeptidase regulatory domain-like"/>
    <property type="match status" value="2"/>
</dbReference>
<dbReference type="AlphaFoldDB" id="D9PW60"/>
<dbReference type="GeneID" id="9704571"/>
<dbReference type="STRING" id="79929.MTBMA_c08630"/>
<dbReference type="GeneID" id="77399639"/>
<reference evidence="1 2" key="2">
    <citation type="journal article" date="2010" name="J. Bacteriol.">
        <title>Complete genome sequence of Methanothermobacter marburgensis, a methanoarchaeon model organism.</title>
        <authorList>
            <person name="Liesegang H."/>
            <person name="Kaster A.K."/>
            <person name="Wiezer A."/>
            <person name="Goenrich M."/>
            <person name="Wollherr A."/>
            <person name="Seedorf H."/>
            <person name="Gottschalk G."/>
            <person name="Thauer R.K."/>
        </authorList>
    </citation>
    <scope>NUCLEOTIDE SEQUENCE [LARGE SCALE GENOMIC DNA]</scope>
    <source>
        <strain evidence="2">ATCC BAA-927 / DSM 2133 / JCM 14651 / NBRC 100331 / OCM 82 / Marburg</strain>
    </source>
</reference>
<dbReference type="RefSeq" id="WP_013295682.1">
    <property type="nucleotide sequence ID" value="NC_014408.1"/>
</dbReference>
<dbReference type="Gene3D" id="2.60.40.1120">
    <property type="entry name" value="Carboxypeptidase-like, regulatory domain"/>
    <property type="match status" value="1"/>
</dbReference>
<sequence>MKDFLYGTSSLKEAACTGFAILILLLTLFALAGSTSAAELNDSAIPPPGIDPYGTVKSWNGDPIENATVKAIQGGATVAENTTSSSGTYNLILPPGTYEIVASAENYTPSSLILDVNEPLEVNFELAYPNSFYGTIHDASGAPLENVIVEVRDQLDVTIAENYTDSAGRYMVNYGRYFDEHPGVIQAYLALVAFRGDLFTERYNILMDRGESSRFDFEMEYRTSIRGTVRGQETLPSGIPVTVLLEAENRTEYTDPYGNFYFEFREDEVPLVEGGNCGCILLPPLEQ</sequence>
<gene>
    <name evidence="1" type="ordered locus">MTBMA_c08630</name>
</gene>
<reference key="1">
    <citation type="submission" date="2009-08" db="EMBL/GenBank/DDBJ databases">
        <title>The genome sequence of Methanothermobacter marburgensis.</title>
        <authorList>
            <person name="Kaster A."/>
            <person name="Seedorf H."/>
            <person name="Goenrich M."/>
            <person name="Wiezer A."/>
            <person name="Liesegang H."/>
            <person name="Thauer R."/>
            <person name="Gottschalk G."/>
        </authorList>
    </citation>
    <scope>NUCLEOTIDE SEQUENCE</scope>
    <source>
        <strain>Marburg</strain>
    </source>
</reference>
<dbReference type="EMBL" id="CP001710">
    <property type="protein sequence ID" value="ADL58458.1"/>
    <property type="molecule type" value="Genomic_DNA"/>
</dbReference>
<evidence type="ECO:0000313" key="2">
    <source>
        <dbReference type="Proteomes" id="UP000000345"/>
    </source>
</evidence>
<protein>
    <recommendedName>
        <fullName evidence="3">Carboxypeptidase regulatory-like domain-containing protein</fullName>
    </recommendedName>
</protein>
<organism evidence="1 2">
    <name type="scientific">Methanothermobacter marburgensis (strain ATCC BAA-927 / DSM 2133 / JCM 14651 / NBRC 100331 / OCM 82 / Marburg)</name>
    <name type="common">Methanobacterium thermoautotrophicum</name>
    <dbReference type="NCBI Taxonomy" id="79929"/>
    <lineage>
        <taxon>Archaea</taxon>
        <taxon>Methanobacteriati</taxon>
        <taxon>Methanobacteriota</taxon>
        <taxon>Methanomada group</taxon>
        <taxon>Methanobacteria</taxon>
        <taxon>Methanobacteriales</taxon>
        <taxon>Methanobacteriaceae</taxon>
        <taxon>Methanothermobacter</taxon>
    </lineage>
</organism>
<dbReference type="KEGG" id="mmg:MTBMA_c08630"/>
<dbReference type="Pfam" id="PF13620">
    <property type="entry name" value="CarboxypepD_reg"/>
    <property type="match status" value="1"/>
</dbReference>